<evidence type="ECO:0000313" key="4">
    <source>
        <dbReference type="Proteomes" id="UP000199607"/>
    </source>
</evidence>
<dbReference type="Gene3D" id="3.60.21.10">
    <property type="match status" value="1"/>
</dbReference>
<dbReference type="RefSeq" id="WP_089864369.1">
    <property type="nucleotide sequence ID" value="NZ_FOTC01000001.1"/>
</dbReference>
<dbReference type="NCBIfam" id="TIGR00040">
    <property type="entry name" value="yfcE"/>
    <property type="match status" value="1"/>
</dbReference>
<dbReference type="STRING" id="553466.SAMN04487950_0104"/>
<dbReference type="PANTHER" id="PTHR11124">
    <property type="entry name" value="VACUOLAR SORTING PROTEIN VPS29"/>
    <property type="match status" value="1"/>
</dbReference>
<evidence type="ECO:0000256" key="1">
    <source>
        <dbReference type="RuleBase" id="RU362039"/>
    </source>
</evidence>
<dbReference type="GO" id="GO:0016787">
    <property type="term" value="F:hydrolase activity"/>
    <property type="evidence" value="ECO:0007669"/>
    <property type="project" value="UniProtKB-UniRule"/>
</dbReference>
<sequence>MPTELALVSDTHVPGRASSIPEWIREKVEAADHTVHAGDFDAPETLELVESLAGGSEQFTGVRGNVDGVRVDLPEVATLTVEGVTFVVTHGTGPRAGYAERVAGIVREEGGPDAVGISGHTHDPMDDVVDGVRLLNPGSATGANPDDDETMLTVRVDDGEMEVRLHRE</sequence>
<proteinExistence type="inferred from homology"/>
<reference evidence="4" key="1">
    <citation type="submission" date="2016-10" db="EMBL/GenBank/DDBJ databases">
        <authorList>
            <person name="Varghese N."/>
            <person name="Submissions S."/>
        </authorList>
    </citation>
    <scope>NUCLEOTIDE SEQUENCE [LARGE SCALE GENOMIC DNA]</scope>
    <source>
        <strain evidence="4">CGMCC 1.7738</strain>
    </source>
</reference>
<dbReference type="SUPFAM" id="SSF56300">
    <property type="entry name" value="Metallo-dependent phosphatases"/>
    <property type="match status" value="1"/>
</dbReference>
<name>A0A1I4AU91_9EURY</name>
<dbReference type="Pfam" id="PF12850">
    <property type="entry name" value="Metallophos_2"/>
    <property type="match status" value="1"/>
</dbReference>
<dbReference type="EMBL" id="FOTC01000001">
    <property type="protein sequence ID" value="SFK59863.1"/>
    <property type="molecule type" value="Genomic_DNA"/>
</dbReference>
<evidence type="ECO:0000313" key="3">
    <source>
        <dbReference type="EMBL" id="SFK59863.1"/>
    </source>
</evidence>
<dbReference type="EC" id="3.1.4.-" evidence="1"/>
<dbReference type="Proteomes" id="UP000199607">
    <property type="component" value="Unassembled WGS sequence"/>
</dbReference>
<dbReference type="InterPro" id="IPR024654">
    <property type="entry name" value="Calcineurin-like_PHP_lpxH"/>
</dbReference>
<dbReference type="GO" id="GO:0046872">
    <property type="term" value="F:metal ion binding"/>
    <property type="evidence" value="ECO:0007669"/>
    <property type="project" value="UniProtKB-KW"/>
</dbReference>
<dbReference type="AlphaFoldDB" id="A0A1I4AU91"/>
<comment type="cofactor">
    <cofactor evidence="1">
        <name>a divalent metal cation</name>
        <dbReference type="ChEBI" id="CHEBI:60240"/>
    </cofactor>
</comment>
<accession>A0A1I4AU91</accession>
<feature type="domain" description="Calcineurin-like phosphoesterase" evidence="2">
    <location>
        <begin position="5"/>
        <end position="158"/>
    </location>
</feature>
<gene>
    <name evidence="3" type="ORF">SAMN04487950_0104</name>
</gene>
<comment type="similarity">
    <text evidence="1">Belongs to the metallophosphoesterase superfamily. YfcE family.</text>
</comment>
<keyword evidence="4" id="KW-1185">Reference proteome</keyword>
<evidence type="ECO:0000259" key="2">
    <source>
        <dbReference type="Pfam" id="PF12850"/>
    </source>
</evidence>
<dbReference type="InterPro" id="IPR000979">
    <property type="entry name" value="Phosphodiesterase_MJ0936/Vps29"/>
</dbReference>
<keyword evidence="1" id="KW-0479">Metal-binding</keyword>
<dbReference type="InterPro" id="IPR029052">
    <property type="entry name" value="Metallo-depent_PP-like"/>
</dbReference>
<organism evidence="3 4">
    <name type="scientific">Halogranum rubrum</name>
    <dbReference type="NCBI Taxonomy" id="553466"/>
    <lineage>
        <taxon>Archaea</taxon>
        <taxon>Methanobacteriati</taxon>
        <taxon>Methanobacteriota</taxon>
        <taxon>Stenosarchaea group</taxon>
        <taxon>Halobacteria</taxon>
        <taxon>Halobacteriales</taxon>
        <taxon>Haloferacaceae</taxon>
    </lineage>
</organism>
<protein>
    <recommendedName>
        <fullName evidence="1">Phosphoesterase</fullName>
        <ecNumber evidence="1">3.1.4.-</ecNumber>
    </recommendedName>
</protein>